<dbReference type="EMBL" id="BFXY01000197">
    <property type="protein sequence ID" value="GDH65933.1"/>
    <property type="molecule type" value="Genomic_DNA"/>
</dbReference>
<comment type="caution">
    <text evidence="1">The sequence shown here is derived from an EMBL/GenBank/DDBJ whole genome shotgun (WGS) entry which is preliminary data.</text>
</comment>
<reference evidence="1 2" key="1">
    <citation type="submission" date="2018-04" db="EMBL/GenBank/DDBJ databases">
        <title>Large scale genomics of bovine and human commensal E. coli to reveal the emerging process of EHEC.</title>
        <authorList>
            <person name="Arimizu Y."/>
            <person name="Ogura Y."/>
        </authorList>
    </citation>
    <scope>NUCLEOTIDE SEQUENCE [LARGE SCALE GENOMIC DNA]</scope>
    <source>
        <strain evidence="1 2">KK-P061</strain>
    </source>
</reference>
<evidence type="ECO:0000313" key="2">
    <source>
        <dbReference type="Proteomes" id="UP000303027"/>
    </source>
</evidence>
<protein>
    <submittedName>
        <fullName evidence="1">Uncharacterized protein</fullName>
    </submittedName>
</protein>
<gene>
    <name evidence="1" type="ORF">BvCmsKKP061_05268</name>
</gene>
<accession>A0A4C9I783</accession>
<dbReference type="AlphaFoldDB" id="A0A4C9I783"/>
<proteinExistence type="predicted"/>
<sequence>MKVGIIINKYAEDFRKICLQFVRLISDVLKLFPFSMVMCSVAWFYFSLNILSQILLMTGTMQIHWKKSGLSNCI</sequence>
<organism evidence="1 2">
    <name type="scientific">Escherichia coli</name>
    <dbReference type="NCBI Taxonomy" id="562"/>
    <lineage>
        <taxon>Bacteria</taxon>
        <taxon>Pseudomonadati</taxon>
        <taxon>Pseudomonadota</taxon>
        <taxon>Gammaproteobacteria</taxon>
        <taxon>Enterobacterales</taxon>
        <taxon>Enterobacteriaceae</taxon>
        <taxon>Escherichia</taxon>
    </lineage>
</organism>
<name>A0A4C9I783_ECOLX</name>
<dbReference type="Proteomes" id="UP000303027">
    <property type="component" value="Unassembled WGS sequence"/>
</dbReference>
<evidence type="ECO:0000313" key="1">
    <source>
        <dbReference type="EMBL" id="GDH65933.1"/>
    </source>
</evidence>